<sequence length="70" mass="8186">MDFTFDTITTPGNDDLLATMQAIQNPTWWQNIMMPGFFSGRFLIQRSLKHDRNDMNTYHNLQQHAEGLRG</sequence>
<evidence type="ECO:0000313" key="1">
    <source>
        <dbReference type="EMBL" id="KAI9447123.1"/>
    </source>
</evidence>
<dbReference type="Proteomes" id="UP001207468">
    <property type="component" value="Unassembled WGS sequence"/>
</dbReference>
<protein>
    <submittedName>
        <fullName evidence="1">Uncharacterized protein</fullName>
    </submittedName>
</protein>
<evidence type="ECO:0000313" key="2">
    <source>
        <dbReference type="Proteomes" id="UP001207468"/>
    </source>
</evidence>
<accession>A0ACC0TTH0</accession>
<gene>
    <name evidence="1" type="ORF">F5148DRAFT_1252537</name>
</gene>
<reference evidence="1" key="1">
    <citation type="submission" date="2021-03" db="EMBL/GenBank/DDBJ databases">
        <title>Evolutionary priming and transition to the ectomycorrhizal habit in an iconic lineage of mushroom-forming fungi: is preadaptation a requirement?</title>
        <authorList>
            <consortium name="DOE Joint Genome Institute"/>
            <person name="Looney B.P."/>
            <person name="Miyauchi S."/>
            <person name="Morin E."/>
            <person name="Drula E."/>
            <person name="Courty P.E."/>
            <person name="Chicoki N."/>
            <person name="Fauchery L."/>
            <person name="Kohler A."/>
            <person name="Kuo A."/>
            <person name="LaButti K."/>
            <person name="Pangilinan J."/>
            <person name="Lipzen A."/>
            <person name="Riley R."/>
            <person name="Andreopoulos W."/>
            <person name="He G."/>
            <person name="Johnson J."/>
            <person name="Barry K.W."/>
            <person name="Grigoriev I.V."/>
            <person name="Nagy L."/>
            <person name="Hibbett D."/>
            <person name="Henrissat B."/>
            <person name="Matheny P.B."/>
            <person name="Labbe J."/>
            <person name="Martin A.F."/>
        </authorList>
    </citation>
    <scope>NUCLEOTIDE SEQUENCE</scope>
    <source>
        <strain evidence="1">BPL698</strain>
    </source>
</reference>
<dbReference type="EMBL" id="JAGFNK010000606">
    <property type="protein sequence ID" value="KAI9447123.1"/>
    <property type="molecule type" value="Genomic_DNA"/>
</dbReference>
<proteinExistence type="predicted"/>
<keyword evidence="2" id="KW-1185">Reference proteome</keyword>
<organism evidence="1 2">
    <name type="scientific">Russula earlei</name>
    <dbReference type="NCBI Taxonomy" id="71964"/>
    <lineage>
        <taxon>Eukaryota</taxon>
        <taxon>Fungi</taxon>
        <taxon>Dikarya</taxon>
        <taxon>Basidiomycota</taxon>
        <taxon>Agaricomycotina</taxon>
        <taxon>Agaricomycetes</taxon>
        <taxon>Russulales</taxon>
        <taxon>Russulaceae</taxon>
        <taxon>Russula</taxon>
    </lineage>
</organism>
<name>A0ACC0TTH0_9AGAM</name>
<comment type="caution">
    <text evidence="1">The sequence shown here is derived from an EMBL/GenBank/DDBJ whole genome shotgun (WGS) entry which is preliminary data.</text>
</comment>